<protein>
    <recommendedName>
        <fullName evidence="3">Transglutaminase-like domain-containing protein</fullName>
    </recommendedName>
</protein>
<proteinExistence type="predicted"/>
<keyword evidence="2" id="KW-1185">Reference proteome</keyword>
<gene>
    <name evidence="1" type="ORF">GCM10022409_26500</name>
</gene>
<evidence type="ECO:0008006" key="3">
    <source>
        <dbReference type="Google" id="ProtNLM"/>
    </source>
</evidence>
<dbReference type="RefSeq" id="WP_345055284.1">
    <property type="nucleotide sequence ID" value="NZ_BAABDK010000021.1"/>
</dbReference>
<dbReference type="Proteomes" id="UP001501469">
    <property type="component" value="Unassembled WGS sequence"/>
</dbReference>
<evidence type="ECO:0000313" key="2">
    <source>
        <dbReference type="Proteomes" id="UP001501469"/>
    </source>
</evidence>
<reference evidence="2" key="1">
    <citation type="journal article" date="2019" name="Int. J. Syst. Evol. Microbiol.">
        <title>The Global Catalogue of Microorganisms (GCM) 10K type strain sequencing project: providing services to taxonomists for standard genome sequencing and annotation.</title>
        <authorList>
            <consortium name="The Broad Institute Genomics Platform"/>
            <consortium name="The Broad Institute Genome Sequencing Center for Infectious Disease"/>
            <person name="Wu L."/>
            <person name="Ma J."/>
        </authorList>
    </citation>
    <scope>NUCLEOTIDE SEQUENCE [LARGE SCALE GENOMIC DNA]</scope>
    <source>
        <strain evidence="2">JCM 17225</strain>
    </source>
</reference>
<comment type="caution">
    <text evidence="1">The sequence shown here is derived from an EMBL/GenBank/DDBJ whole genome shotgun (WGS) entry which is preliminary data.</text>
</comment>
<accession>A0ABP7UBA2</accession>
<name>A0ABP7UBA2_9BACT</name>
<sequence>MTIFTNKAQAISTWAAVVHAGQPEPLFAEHAGSLAPVLLQGAAEQRAQNINGWFDVECINFSADTWQFINITEGDIRTGLRNQTHEVGKLLYTFGATKEEFRFADPVDDIKRIKSGVIRSLRPVTEAEILKMLFHSGALDYENKSSHIPLSKRYSYIEKEGQGGGCMDFATVGLELIAHMEINYKLMKEATPFLFYLEGIAHNWFNFGNFLFGAAGAALGLTRGELLLGAHYNSLANPMKNGYNRQFDSADDQFSINVGFEYAVKRNYASRVQRQWGQPRRK</sequence>
<dbReference type="EMBL" id="BAABDK010000021">
    <property type="protein sequence ID" value="GAA4039515.1"/>
    <property type="molecule type" value="Genomic_DNA"/>
</dbReference>
<organism evidence="1 2">
    <name type="scientific">Hymenobacter glaciei</name>
    <dbReference type="NCBI Taxonomy" id="877209"/>
    <lineage>
        <taxon>Bacteria</taxon>
        <taxon>Pseudomonadati</taxon>
        <taxon>Bacteroidota</taxon>
        <taxon>Cytophagia</taxon>
        <taxon>Cytophagales</taxon>
        <taxon>Hymenobacteraceae</taxon>
        <taxon>Hymenobacter</taxon>
    </lineage>
</organism>
<evidence type="ECO:0000313" key="1">
    <source>
        <dbReference type="EMBL" id="GAA4039515.1"/>
    </source>
</evidence>